<dbReference type="Gene3D" id="1.25.40.10">
    <property type="entry name" value="Tetratricopeptide repeat domain"/>
    <property type="match status" value="1"/>
</dbReference>
<dbReference type="SUPFAM" id="SSF48452">
    <property type="entry name" value="TPR-like"/>
    <property type="match status" value="1"/>
</dbReference>
<proteinExistence type="predicted"/>
<evidence type="ECO:0000256" key="4">
    <source>
        <dbReference type="ARBA" id="ARBA00022475"/>
    </source>
</evidence>
<dbReference type="GO" id="GO:0005886">
    <property type="term" value="C:plasma membrane"/>
    <property type="evidence" value="ECO:0007669"/>
    <property type="project" value="UniProtKB-SubCell"/>
</dbReference>
<dbReference type="OrthoDB" id="7067577at2"/>
<keyword evidence="13" id="KW-1185">Reference proteome</keyword>
<dbReference type="Pfam" id="PF07219">
    <property type="entry name" value="HemY_N"/>
    <property type="match status" value="1"/>
</dbReference>
<feature type="transmembrane region" description="Helical" evidence="10">
    <location>
        <begin position="5"/>
        <end position="21"/>
    </location>
</feature>
<evidence type="ECO:0000256" key="7">
    <source>
        <dbReference type="ARBA" id="ARBA00022989"/>
    </source>
</evidence>
<reference evidence="13" key="1">
    <citation type="submission" date="2019-07" db="EMBL/GenBank/DDBJ databases">
        <title>Shewanella sp. YLB-08 draft genomic sequence.</title>
        <authorList>
            <person name="Yu L."/>
        </authorList>
    </citation>
    <scope>NUCLEOTIDE SEQUENCE [LARGE SCALE GENOMIC DNA]</scope>
    <source>
        <strain evidence="13">JCM 20706</strain>
    </source>
</reference>
<evidence type="ECO:0000256" key="3">
    <source>
        <dbReference type="ARBA" id="ARBA00004744"/>
    </source>
</evidence>
<dbReference type="GO" id="GO:0006779">
    <property type="term" value="P:porphyrin-containing compound biosynthetic process"/>
    <property type="evidence" value="ECO:0007669"/>
    <property type="project" value="UniProtKB-KW"/>
</dbReference>
<dbReference type="NCBIfam" id="TIGR00540">
    <property type="entry name" value="TPR_hemY_coli"/>
    <property type="match status" value="1"/>
</dbReference>
<dbReference type="InterPro" id="IPR019734">
    <property type="entry name" value="TPR_rpt"/>
</dbReference>
<comment type="subcellular location">
    <subcellularLocation>
        <location evidence="2">Cell inner membrane</location>
        <topology evidence="2">Multi-pass membrane protein</topology>
    </subcellularLocation>
</comment>
<dbReference type="Proteomes" id="UP000318126">
    <property type="component" value="Unassembled WGS sequence"/>
</dbReference>
<evidence type="ECO:0000256" key="5">
    <source>
        <dbReference type="ARBA" id="ARBA00022519"/>
    </source>
</evidence>
<dbReference type="UniPathway" id="UPA00252"/>
<evidence type="ECO:0000256" key="9">
    <source>
        <dbReference type="ARBA" id="ARBA00023244"/>
    </source>
</evidence>
<dbReference type="AlphaFoldDB" id="A0A553JE99"/>
<dbReference type="EMBL" id="VKGK01000056">
    <property type="protein sequence ID" value="TRY10740.1"/>
    <property type="molecule type" value="Genomic_DNA"/>
</dbReference>
<keyword evidence="4" id="KW-1003">Cell membrane</keyword>
<dbReference type="RefSeq" id="WP_144042855.1">
    <property type="nucleotide sequence ID" value="NZ_BMPL01000062.1"/>
</dbReference>
<dbReference type="InterPro" id="IPR011990">
    <property type="entry name" value="TPR-like_helical_dom_sf"/>
</dbReference>
<keyword evidence="8 10" id="KW-0472">Membrane</keyword>
<evidence type="ECO:0000259" key="11">
    <source>
        <dbReference type="Pfam" id="PF07219"/>
    </source>
</evidence>
<dbReference type="Pfam" id="PF13181">
    <property type="entry name" value="TPR_8"/>
    <property type="match status" value="1"/>
</dbReference>
<dbReference type="GO" id="GO:0042168">
    <property type="term" value="P:heme metabolic process"/>
    <property type="evidence" value="ECO:0007669"/>
    <property type="project" value="InterPro"/>
</dbReference>
<keyword evidence="9" id="KW-0627">Porphyrin biosynthesis</keyword>
<evidence type="ECO:0000256" key="2">
    <source>
        <dbReference type="ARBA" id="ARBA00004429"/>
    </source>
</evidence>
<dbReference type="InterPro" id="IPR005254">
    <property type="entry name" value="Heme_biosyn_assoc_TPR_pro"/>
</dbReference>
<accession>A0A553JE99</accession>
<evidence type="ECO:0000256" key="8">
    <source>
        <dbReference type="ARBA" id="ARBA00023136"/>
    </source>
</evidence>
<dbReference type="InterPro" id="IPR010817">
    <property type="entry name" value="HemY_N"/>
</dbReference>
<comment type="pathway">
    <text evidence="3">Porphyrin-containing compound metabolism; protoheme biosynthesis.</text>
</comment>
<evidence type="ECO:0000313" key="13">
    <source>
        <dbReference type="Proteomes" id="UP000318126"/>
    </source>
</evidence>
<keyword evidence="5" id="KW-0997">Cell inner membrane</keyword>
<comment type="function">
    <text evidence="1">Involved in a late step of protoheme IX synthesis.</text>
</comment>
<feature type="transmembrane region" description="Helical" evidence="10">
    <location>
        <begin position="41"/>
        <end position="70"/>
    </location>
</feature>
<name>A0A553JE99_SHEHA</name>
<keyword evidence="7 10" id="KW-1133">Transmembrane helix</keyword>
<evidence type="ECO:0000313" key="12">
    <source>
        <dbReference type="EMBL" id="TRY10740.1"/>
    </source>
</evidence>
<sequence length="389" mass="44148">MIRVLAYLAIILIGLCISPFFDGMNGYLYLAFWDYEVEMGVVTAIVGLILFYCLLQIVEWCLVLFLNLILSSRLLPEKWRKKAARKHTLIGALALAEEDWPVAEKAMAKGAEKGEIPSLNLLAAARAAQHQNDPVSRDGYLLEAEKEPMAVNAVGTTRTRYLLQQGDLTSAREQLDKLSPSSKSKLPVLRLAIELYQAQSDFNSLKLLLPVIKKRQLLTETAFTELSVATNHALLISATENSEQELEKVWHWLSRGERKEMGNIALYCVGLNRFERKDEALKLLMKQLKHSPSAEIFAGLGELLVPSDLDERELIFSMEKKHGQDINFQILLAKLHHQNKEYRRAMECWKEVCQIQPTKSHWLALGETQEHLGEQNSAIQSYRHAIKAD</sequence>
<comment type="caution">
    <text evidence="12">The sequence shown here is derived from an EMBL/GenBank/DDBJ whole genome shotgun (WGS) entry which is preliminary data.</text>
</comment>
<evidence type="ECO:0000256" key="10">
    <source>
        <dbReference type="SAM" id="Phobius"/>
    </source>
</evidence>
<evidence type="ECO:0000256" key="1">
    <source>
        <dbReference type="ARBA" id="ARBA00002962"/>
    </source>
</evidence>
<keyword evidence="6 10" id="KW-0812">Transmembrane</keyword>
<gene>
    <name evidence="12" type="ORF">FN961_24950</name>
</gene>
<organism evidence="12 13">
    <name type="scientific">Shewanella hanedai</name>
    <name type="common">Alteromonas hanedai</name>
    <dbReference type="NCBI Taxonomy" id="25"/>
    <lineage>
        <taxon>Bacteria</taxon>
        <taxon>Pseudomonadati</taxon>
        <taxon>Pseudomonadota</taxon>
        <taxon>Gammaproteobacteria</taxon>
        <taxon>Alteromonadales</taxon>
        <taxon>Shewanellaceae</taxon>
        <taxon>Shewanella</taxon>
    </lineage>
</organism>
<protein>
    <submittedName>
        <fullName evidence="12">Heme biosynthesis protein HemY</fullName>
    </submittedName>
</protein>
<evidence type="ECO:0000256" key="6">
    <source>
        <dbReference type="ARBA" id="ARBA00022692"/>
    </source>
</evidence>
<feature type="domain" description="HemY N-terminal" evidence="11">
    <location>
        <begin position="26"/>
        <end position="131"/>
    </location>
</feature>